<organism evidence="2 3">
    <name type="scientific">Aspergillus wentii DTO 134E9</name>
    <dbReference type="NCBI Taxonomy" id="1073089"/>
    <lineage>
        <taxon>Eukaryota</taxon>
        <taxon>Fungi</taxon>
        <taxon>Dikarya</taxon>
        <taxon>Ascomycota</taxon>
        <taxon>Pezizomycotina</taxon>
        <taxon>Eurotiomycetes</taxon>
        <taxon>Eurotiomycetidae</taxon>
        <taxon>Eurotiales</taxon>
        <taxon>Aspergillaceae</taxon>
        <taxon>Aspergillus</taxon>
        <taxon>Aspergillus subgen. Cremei</taxon>
    </lineage>
</organism>
<dbReference type="VEuPathDB" id="FungiDB:ASPWEDRAFT_69331"/>
<dbReference type="OrthoDB" id="2440450at2759"/>
<evidence type="ECO:0000256" key="1">
    <source>
        <dbReference type="SAM" id="MobiDB-lite"/>
    </source>
</evidence>
<keyword evidence="3" id="KW-1185">Reference proteome</keyword>
<name>A0A1L9RMH5_ASPWE</name>
<dbReference type="STRING" id="1073089.A0A1L9RMH5"/>
<feature type="compositionally biased region" description="Polar residues" evidence="1">
    <location>
        <begin position="583"/>
        <end position="592"/>
    </location>
</feature>
<reference evidence="3" key="1">
    <citation type="journal article" date="2017" name="Genome Biol.">
        <title>Comparative genomics reveals high biological diversity and specific adaptations in the industrially and medically important fungal genus Aspergillus.</title>
        <authorList>
            <person name="de Vries R.P."/>
            <person name="Riley R."/>
            <person name="Wiebenga A."/>
            <person name="Aguilar-Osorio G."/>
            <person name="Amillis S."/>
            <person name="Uchima C.A."/>
            <person name="Anderluh G."/>
            <person name="Asadollahi M."/>
            <person name="Askin M."/>
            <person name="Barry K."/>
            <person name="Battaglia E."/>
            <person name="Bayram O."/>
            <person name="Benocci T."/>
            <person name="Braus-Stromeyer S.A."/>
            <person name="Caldana C."/>
            <person name="Canovas D."/>
            <person name="Cerqueira G.C."/>
            <person name="Chen F."/>
            <person name="Chen W."/>
            <person name="Choi C."/>
            <person name="Clum A."/>
            <person name="Dos Santos R.A."/>
            <person name="Damasio A.R."/>
            <person name="Diallinas G."/>
            <person name="Emri T."/>
            <person name="Fekete E."/>
            <person name="Flipphi M."/>
            <person name="Freyberg S."/>
            <person name="Gallo A."/>
            <person name="Gournas C."/>
            <person name="Habgood R."/>
            <person name="Hainaut M."/>
            <person name="Harispe M.L."/>
            <person name="Henrissat B."/>
            <person name="Hilden K.S."/>
            <person name="Hope R."/>
            <person name="Hossain A."/>
            <person name="Karabika E."/>
            <person name="Karaffa L."/>
            <person name="Karanyi Z."/>
            <person name="Krasevec N."/>
            <person name="Kuo A."/>
            <person name="Kusch H."/>
            <person name="LaButti K."/>
            <person name="Lagendijk E.L."/>
            <person name="Lapidus A."/>
            <person name="Levasseur A."/>
            <person name="Lindquist E."/>
            <person name="Lipzen A."/>
            <person name="Logrieco A.F."/>
            <person name="MacCabe A."/>
            <person name="Maekelae M.R."/>
            <person name="Malavazi I."/>
            <person name="Melin P."/>
            <person name="Meyer V."/>
            <person name="Mielnichuk N."/>
            <person name="Miskei M."/>
            <person name="Molnar A.P."/>
            <person name="Mule G."/>
            <person name="Ngan C.Y."/>
            <person name="Orejas M."/>
            <person name="Orosz E."/>
            <person name="Ouedraogo J.P."/>
            <person name="Overkamp K.M."/>
            <person name="Park H.-S."/>
            <person name="Perrone G."/>
            <person name="Piumi F."/>
            <person name="Punt P.J."/>
            <person name="Ram A.F."/>
            <person name="Ramon A."/>
            <person name="Rauscher S."/>
            <person name="Record E."/>
            <person name="Riano-Pachon D.M."/>
            <person name="Robert V."/>
            <person name="Roehrig J."/>
            <person name="Ruller R."/>
            <person name="Salamov A."/>
            <person name="Salih N.S."/>
            <person name="Samson R.A."/>
            <person name="Sandor E."/>
            <person name="Sanguinetti M."/>
            <person name="Schuetze T."/>
            <person name="Sepcic K."/>
            <person name="Shelest E."/>
            <person name="Sherlock G."/>
            <person name="Sophianopoulou V."/>
            <person name="Squina F.M."/>
            <person name="Sun H."/>
            <person name="Susca A."/>
            <person name="Todd R.B."/>
            <person name="Tsang A."/>
            <person name="Unkles S.E."/>
            <person name="van de Wiele N."/>
            <person name="van Rossen-Uffink D."/>
            <person name="Oliveira J.V."/>
            <person name="Vesth T.C."/>
            <person name="Visser J."/>
            <person name="Yu J.-H."/>
            <person name="Zhou M."/>
            <person name="Andersen M.R."/>
            <person name="Archer D.B."/>
            <person name="Baker S.E."/>
            <person name="Benoit I."/>
            <person name="Brakhage A.A."/>
            <person name="Braus G.H."/>
            <person name="Fischer R."/>
            <person name="Frisvad J.C."/>
            <person name="Goldman G.H."/>
            <person name="Houbraken J."/>
            <person name="Oakley B."/>
            <person name="Pocsi I."/>
            <person name="Scazzocchio C."/>
            <person name="Seiboth B."/>
            <person name="vanKuyk P.A."/>
            <person name="Wortman J."/>
            <person name="Dyer P.S."/>
            <person name="Grigoriev I.V."/>
        </authorList>
    </citation>
    <scope>NUCLEOTIDE SEQUENCE [LARGE SCALE GENOMIC DNA]</scope>
    <source>
        <strain evidence="3">DTO 134E9</strain>
    </source>
</reference>
<accession>A0A1L9RMH5</accession>
<protein>
    <submittedName>
        <fullName evidence="2">Uncharacterized protein</fullName>
    </submittedName>
</protein>
<dbReference type="EMBL" id="KV878212">
    <property type="protein sequence ID" value="OJJ36112.1"/>
    <property type="molecule type" value="Genomic_DNA"/>
</dbReference>
<feature type="region of interest" description="Disordered" evidence="1">
    <location>
        <begin position="578"/>
        <end position="598"/>
    </location>
</feature>
<dbReference type="RefSeq" id="XP_040689788.1">
    <property type="nucleotide sequence ID" value="XM_040839036.1"/>
</dbReference>
<proteinExistence type="predicted"/>
<feature type="region of interest" description="Disordered" evidence="1">
    <location>
        <begin position="236"/>
        <end position="279"/>
    </location>
</feature>
<dbReference type="AlphaFoldDB" id="A0A1L9RMH5"/>
<gene>
    <name evidence="2" type="ORF">ASPWEDRAFT_69331</name>
</gene>
<feature type="compositionally biased region" description="Basic and acidic residues" evidence="1">
    <location>
        <begin position="252"/>
        <end position="268"/>
    </location>
</feature>
<feature type="compositionally biased region" description="Low complexity" evidence="1">
    <location>
        <begin position="48"/>
        <end position="70"/>
    </location>
</feature>
<dbReference type="Proteomes" id="UP000184383">
    <property type="component" value="Unassembled WGS sequence"/>
</dbReference>
<evidence type="ECO:0000313" key="2">
    <source>
        <dbReference type="EMBL" id="OJJ36112.1"/>
    </source>
</evidence>
<feature type="region of interest" description="Disordered" evidence="1">
    <location>
        <begin position="1"/>
        <end position="71"/>
    </location>
</feature>
<sequence length="626" mass="71291">MESSGEKPEMPPGTGYRDTPLDTAPDRQVQIPVLPSRSYVQSPPEIPETSTESTSNRSETLTDTTTTPGTEVGNQEALYLLQARVLLQRIIHKSCAFLRGAMEVFETHDAEYYSHYVWLKARLGEYLAYWKELDDEQDLTVKFLQNITSLLSFDVDIRRLSSPRNATRASRDKMQFLRDSMRVARSETTQLRDQIYDAVARQEEDKDVEITFPGLPRIEETPLTVDFDMATELDAFLQPSPRKLTSEDSDTLTERLQDKDDGHDDSPRSGDTSDSEEGWDIVARGGWRDPSNLRKHGLRAVWTGRGGYPGKIPDDIAEWLDEDGTRRGTQFIGPIKSLFWIGGYDELVQAVDDPAFTIEDEVQIIPGGAKVGYLVDRYYEDGKIPEYIYRRAMGYEDDIIFRQRLTVLTARINVLPRAIPDNPQSRTIRSMYPLSRPQSLPESVACFKVKREKKREKLVKQIRQKAGDLLESNDMWFRGLTRTALACTLAFFIPAIATKSQDNEFGPGFYATNDFDKALDYCGVAGAVMIFKSLDLRRLKVWEPTVEEWKQLITTWTGLPLSVSEDFPQQYRDADFIRGPISESPSEGNQKSHFPDRSQSDQLVAVSYEGCERLSQSLHTIIYMDD</sequence>
<dbReference type="GeneID" id="63754884"/>
<evidence type="ECO:0000313" key="3">
    <source>
        <dbReference type="Proteomes" id="UP000184383"/>
    </source>
</evidence>